<comment type="function">
    <text evidence="8">Part of a membrane-bound complex that couples electron transfer with translocation of ions across the membrane.</text>
</comment>
<dbReference type="PANTHER" id="PTHR43034">
    <property type="entry name" value="ION-TRANSLOCATING OXIDOREDUCTASE COMPLEX SUBUNIT C"/>
    <property type="match status" value="1"/>
</dbReference>
<dbReference type="InterPro" id="IPR026902">
    <property type="entry name" value="RnfC_N"/>
</dbReference>
<gene>
    <name evidence="8" type="primary">rnfC</name>
    <name evidence="11" type="ORF">SAMN02910344_01114</name>
</gene>
<dbReference type="InterPro" id="IPR017900">
    <property type="entry name" value="4Fe4S_Fe_S_CS"/>
</dbReference>
<dbReference type="AlphaFoldDB" id="A0A662ZID3"/>
<dbReference type="OrthoDB" id="9767754at2"/>
<dbReference type="Gene3D" id="3.30.70.20">
    <property type="match status" value="1"/>
</dbReference>
<dbReference type="EC" id="7.-.-.-" evidence="8"/>
<feature type="compositionally biased region" description="Basic and acidic residues" evidence="9">
    <location>
        <begin position="562"/>
        <end position="573"/>
    </location>
</feature>
<keyword evidence="5 8" id="KW-0249">Electron transport</keyword>
<name>A0A662ZID3_9GAMM</name>
<comment type="subunit">
    <text evidence="8">The complex is composed of six subunits: RnfA, RnfB, RnfC, RnfD, RnfE and RnfG.</text>
</comment>
<evidence type="ECO:0000256" key="6">
    <source>
        <dbReference type="ARBA" id="ARBA00023004"/>
    </source>
</evidence>
<dbReference type="Pfam" id="PF01512">
    <property type="entry name" value="Complex1_51K"/>
    <property type="match status" value="1"/>
</dbReference>
<feature type="domain" description="4Fe-4S ferredoxin-type" evidence="10">
    <location>
        <begin position="375"/>
        <end position="405"/>
    </location>
</feature>
<organism evidence="11 12">
    <name type="scientific">Ruminobacter amylophilus</name>
    <dbReference type="NCBI Taxonomy" id="867"/>
    <lineage>
        <taxon>Bacteria</taxon>
        <taxon>Pseudomonadati</taxon>
        <taxon>Pseudomonadota</taxon>
        <taxon>Gammaproteobacteria</taxon>
        <taxon>Aeromonadales</taxon>
        <taxon>Succinivibrionaceae</taxon>
        <taxon>Ruminobacter</taxon>
    </lineage>
</organism>
<sequence>MSRWDKIKNGVLFRFKGGIYPPENKITADKPIEHIPDPEYLVLPLKQHSGAPADILVKPGQHVLADEPLTSPSSPMQVPIHAPVSGTVEAVAPAGVPHPSGFKEPCIRIKCDTPEEQQKNAPFSHDSYPDYTSVDREVLLTHINRMGIAGLGGAGFPTDVKLRSSAKAENCQVLIINGAECEPYITCDDRLMQERADRIIEGIRVLQYILNPVYTVIAVENNKPEAIRKLSEAIQTSGVENTRVTEIPVKYPSGAARNLITVITGIEIPYNARSTAYGIVVHNVSTVYAVADAVLRGKPLTHRIVTVTGTALEKQTNVEIPLGYSIRELLTHFRYHAPSTPRIIVGGPMMGFTIHNADVPVIKTSNCIIAPAQHEIERTKPQVNCIRCGRCARACPSRLIPYELYAFCVANEHESALKCGLKSCIECGCCSFVCPSAIRLIAEFRQEKAQIKIEKLKKDKIKAAKERYTLKQQKLAEEERLRAERKAAALAKIKNQQASAGASEKPAAAGADAELEARKKAALEKAAAIKAARAKAKAEAAQAETAGTGVKAPASQTPAEPAAEKASKSADLEERKRIALEKAAAIKAARAKAKAEAAQAETAGTGAKALEKAAAIKAARAKAKEEAAGAGQAKETSADKNKGEQ</sequence>
<keyword evidence="12" id="KW-1185">Reference proteome</keyword>
<proteinExistence type="inferred from homology"/>
<dbReference type="NCBIfam" id="NF003454">
    <property type="entry name" value="PRK05035.1"/>
    <property type="match status" value="1"/>
</dbReference>
<keyword evidence="8" id="KW-1003">Cell membrane</keyword>
<keyword evidence="8" id="KW-0997">Cell inner membrane</keyword>
<dbReference type="NCBIfam" id="TIGR01945">
    <property type="entry name" value="rnfC"/>
    <property type="match status" value="1"/>
</dbReference>
<evidence type="ECO:0000256" key="3">
    <source>
        <dbReference type="ARBA" id="ARBA00022723"/>
    </source>
</evidence>
<dbReference type="SUPFAM" id="SSF46548">
    <property type="entry name" value="alpha-helical ferredoxin"/>
    <property type="match status" value="1"/>
</dbReference>
<keyword evidence="8" id="KW-1278">Translocase</keyword>
<feature type="binding site" evidence="8">
    <location>
        <position position="424"/>
    </location>
    <ligand>
        <name>[4Fe-4S] cluster</name>
        <dbReference type="ChEBI" id="CHEBI:49883"/>
        <label>2</label>
    </ligand>
</feature>
<dbReference type="SUPFAM" id="SSF142019">
    <property type="entry name" value="Nqo1 FMN-binding domain-like"/>
    <property type="match status" value="1"/>
</dbReference>
<feature type="binding site" evidence="8">
    <location>
        <position position="388"/>
    </location>
    <ligand>
        <name>[4Fe-4S] cluster</name>
        <dbReference type="ChEBI" id="CHEBI:49883"/>
        <label>1</label>
    </ligand>
</feature>
<evidence type="ECO:0000313" key="11">
    <source>
        <dbReference type="EMBL" id="SFP33297.1"/>
    </source>
</evidence>
<feature type="region of interest" description="Disordered" evidence="9">
    <location>
        <begin position="543"/>
        <end position="573"/>
    </location>
</feature>
<keyword evidence="7 8" id="KW-0411">Iron-sulfur</keyword>
<dbReference type="InterPro" id="IPR011538">
    <property type="entry name" value="Nuo51_FMN-bd"/>
</dbReference>
<dbReference type="GO" id="GO:0022900">
    <property type="term" value="P:electron transport chain"/>
    <property type="evidence" value="ECO:0007669"/>
    <property type="project" value="UniProtKB-UniRule"/>
</dbReference>
<evidence type="ECO:0000256" key="2">
    <source>
        <dbReference type="ARBA" id="ARBA00022485"/>
    </source>
</evidence>
<keyword evidence="6 8" id="KW-0408">Iron</keyword>
<dbReference type="PROSITE" id="PS00198">
    <property type="entry name" value="4FE4S_FER_1"/>
    <property type="match status" value="1"/>
</dbReference>
<keyword evidence="2 8" id="KW-0004">4Fe-4S</keyword>
<dbReference type="Pfam" id="PF13375">
    <property type="entry name" value="RnfC_N"/>
    <property type="match status" value="1"/>
</dbReference>
<dbReference type="PANTHER" id="PTHR43034:SF2">
    <property type="entry name" value="ION-TRANSLOCATING OXIDOREDUCTASE COMPLEX SUBUNIT C"/>
    <property type="match status" value="1"/>
</dbReference>
<evidence type="ECO:0000259" key="10">
    <source>
        <dbReference type="PROSITE" id="PS51379"/>
    </source>
</evidence>
<comment type="cofactor">
    <cofactor evidence="8">
        <name>[4Fe-4S] cluster</name>
        <dbReference type="ChEBI" id="CHEBI:49883"/>
    </cofactor>
    <text evidence="8">Binds 2 [4Fe-4S] clusters per subunit.</text>
</comment>
<evidence type="ECO:0000256" key="1">
    <source>
        <dbReference type="ARBA" id="ARBA00022448"/>
    </source>
</evidence>
<dbReference type="InterPro" id="IPR037225">
    <property type="entry name" value="Nuo51_FMN-bd_sf"/>
</dbReference>
<dbReference type="RefSeq" id="WP_093141758.1">
    <property type="nucleotide sequence ID" value="NZ_FOXF01000016.1"/>
</dbReference>
<feature type="binding site" evidence="8">
    <location>
        <position position="385"/>
    </location>
    <ligand>
        <name>[4Fe-4S] cluster</name>
        <dbReference type="ChEBI" id="CHEBI:49883"/>
        <label>1</label>
    </ligand>
</feature>
<keyword evidence="3 8" id="KW-0479">Metal-binding</keyword>
<feature type="binding site" evidence="8">
    <location>
        <position position="427"/>
    </location>
    <ligand>
        <name>[4Fe-4S] cluster</name>
        <dbReference type="ChEBI" id="CHEBI:49883"/>
        <label>2</label>
    </ligand>
</feature>
<comment type="subcellular location">
    <subcellularLocation>
        <location evidence="8">Cell inner membrane</location>
        <topology evidence="8">Peripheral membrane protein</topology>
    </subcellularLocation>
</comment>
<dbReference type="InterPro" id="IPR017896">
    <property type="entry name" value="4Fe4S_Fe-S-bd"/>
</dbReference>
<keyword evidence="4 8" id="KW-0677">Repeat</keyword>
<dbReference type="HAMAP" id="MF_00461">
    <property type="entry name" value="RsxC_RnfC"/>
    <property type="match status" value="1"/>
</dbReference>
<evidence type="ECO:0000313" key="12">
    <source>
        <dbReference type="Proteomes" id="UP000243745"/>
    </source>
</evidence>
<accession>A0A662ZID3</accession>
<feature type="binding site" evidence="8">
    <location>
        <position position="395"/>
    </location>
    <ligand>
        <name>[4Fe-4S] cluster</name>
        <dbReference type="ChEBI" id="CHEBI:49883"/>
        <label>2</label>
    </ligand>
</feature>
<keyword evidence="8" id="KW-0472">Membrane</keyword>
<feature type="domain" description="4Fe-4S ferredoxin-type" evidence="10">
    <location>
        <begin position="415"/>
        <end position="443"/>
    </location>
</feature>
<comment type="similarity">
    <text evidence="8">Belongs to the 4Fe4S bacterial-type ferredoxin family. RnfC subfamily.</text>
</comment>
<feature type="binding site" evidence="8">
    <location>
        <position position="430"/>
    </location>
    <ligand>
        <name>[4Fe-4S] cluster</name>
        <dbReference type="ChEBI" id="CHEBI:49883"/>
        <label>2</label>
    </ligand>
</feature>
<evidence type="ECO:0000256" key="9">
    <source>
        <dbReference type="SAM" id="MobiDB-lite"/>
    </source>
</evidence>
<protein>
    <recommendedName>
        <fullName evidence="8">Ion-translocating oxidoreductase complex subunit C</fullName>
        <ecNumber evidence="8">7.-.-.-</ecNumber>
    </recommendedName>
    <alternativeName>
        <fullName evidence="8">Rnf electron transport complex subunit C</fullName>
    </alternativeName>
</protein>
<dbReference type="GO" id="GO:0046872">
    <property type="term" value="F:metal ion binding"/>
    <property type="evidence" value="ECO:0007669"/>
    <property type="project" value="UniProtKB-KW"/>
</dbReference>
<evidence type="ECO:0000256" key="7">
    <source>
        <dbReference type="ARBA" id="ARBA00023014"/>
    </source>
</evidence>
<feature type="compositionally biased region" description="Basic and acidic residues" evidence="9">
    <location>
        <begin position="636"/>
        <end position="645"/>
    </location>
</feature>
<evidence type="ECO:0000256" key="5">
    <source>
        <dbReference type="ARBA" id="ARBA00022982"/>
    </source>
</evidence>
<feature type="region of interest" description="Disordered" evidence="9">
    <location>
        <begin position="620"/>
        <end position="645"/>
    </location>
</feature>
<dbReference type="GO" id="GO:0009055">
    <property type="term" value="F:electron transfer activity"/>
    <property type="evidence" value="ECO:0007669"/>
    <property type="project" value="InterPro"/>
</dbReference>
<dbReference type="PROSITE" id="PS51379">
    <property type="entry name" value="4FE4S_FER_2"/>
    <property type="match status" value="2"/>
</dbReference>
<dbReference type="Gene3D" id="3.40.50.11540">
    <property type="entry name" value="NADH-ubiquinone oxidoreductase 51kDa subunit"/>
    <property type="match status" value="1"/>
</dbReference>
<dbReference type="GO" id="GO:0051539">
    <property type="term" value="F:4 iron, 4 sulfur cluster binding"/>
    <property type="evidence" value="ECO:0007669"/>
    <property type="project" value="UniProtKB-KW"/>
</dbReference>
<dbReference type="GO" id="GO:0005886">
    <property type="term" value="C:plasma membrane"/>
    <property type="evidence" value="ECO:0007669"/>
    <property type="project" value="UniProtKB-SubCell"/>
</dbReference>
<evidence type="ECO:0000256" key="8">
    <source>
        <dbReference type="HAMAP-Rule" id="MF_00461"/>
    </source>
</evidence>
<dbReference type="Proteomes" id="UP000243745">
    <property type="component" value="Unassembled WGS sequence"/>
</dbReference>
<feature type="binding site" evidence="8">
    <location>
        <position position="391"/>
    </location>
    <ligand>
        <name>[4Fe-4S] cluster</name>
        <dbReference type="ChEBI" id="CHEBI:49883"/>
        <label>1</label>
    </ligand>
</feature>
<reference evidence="11 12" key="1">
    <citation type="submission" date="2016-10" db="EMBL/GenBank/DDBJ databases">
        <authorList>
            <person name="Varghese N."/>
            <person name="Submissions S."/>
        </authorList>
    </citation>
    <scope>NUCLEOTIDE SEQUENCE [LARGE SCALE GENOMIC DNA]</scope>
    <source>
        <strain evidence="11 12">DSM 1361</strain>
    </source>
</reference>
<evidence type="ECO:0000256" key="4">
    <source>
        <dbReference type="ARBA" id="ARBA00022737"/>
    </source>
</evidence>
<feature type="binding site" evidence="8">
    <location>
        <position position="434"/>
    </location>
    <ligand>
        <name>[4Fe-4S] cluster</name>
        <dbReference type="ChEBI" id="CHEBI:49883"/>
        <label>1</label>
    </ligand>
</feature>
<keyword evidence="1 8" id="KW-0813">Transport</keyword>
<dbReference type="InterPro" id="IPR010208">
    <property type="entry name" value="Ion_transpt_RnfC/RsxC"/>
</dbReference>
<dbReference type="EMBL" id="FOXF01000016">
    <property type="protein sequence ID" value="SFP33297.1"/>
    <property type="molecule type" value="Genomic_DNA"/>
</dbReference>